<comment type="caution">
    <text evidence="3">The sequence shown here is derived from an EMBL/GenBank/DDBJ whole genome shotgun (WGS) entry which is preliminary data.</text>
</comment>
<evidence type="ECO:0000313" key="3">
    <source>
        <dbReference type="EMBL" id="EGP93984.1"/>
    </source>
</evidence>
<dbReference type="InterPro" id="IPR008207">
    <property type="entry name" value="Sig_transdc_His_kin_Hpt_dom"/>
</dbReference>
<name>F9CXI2_9ARCH</name>
<dbReference type="GO" id="GO:0000160">
    <property type="term" value="P:phosphorelay signal transduction system"/>
    <property type="evidence" value="ECO:0007669"/>
    <property type="project" value="InterPro"/>
</dbReference>
<dbReference type="Gene3D" id="1.20.120.160">
    <property type="entry name" value="HPT domain"/>
    <property type="match status" value="1"/>
</dbReference>
<dbReference type="SUPFAM" id="SSF47226">
    <property type="entry name" value="Histidine-containing phosphotransfer domain, HPT domain"/>
    <property type="match status" value="1"/>
</dbReference>
<dbReference type="Proteomes" id="UP000004440">
    <property type="component" value="Unassembled WGS sequence"/>
</dbReference>
<evidence type="ECO:0000259" key="2">
    <source>
        <dbReference type="PROSITE" id="PS50894"/>
    </source>
</evidence>
<dbReference type="STRING" id="1001994.MY1_1226"/>
<evidence type="ECO:0000313" key="4">
    <source>
        <dbReference type="Proteomes" id="UP000004440"/>
    </source>
</evidence>
<sequence length="119" mass="13064">MSNEFLKVATAEINDEISTISNILSACHTPLDVSANASKIQKSTHKIKGLAPMMGKEELGALSSMLDSLLKKITDETITDEIFESLIISVDAMKKSMTQSDINLNEIKQKIFQISSTFI</sequence>
<feature type="modified residue" description="Phosphohistidine" evidence="1">
    <location>
        <position position="45"/>
    </location>
</feature>
<dbReference type="AlphaFoldDB" id="F9CXI2"/>
<dbReference type="InterPro" id="IPR036641">
    <property type="entry name" value="HPT_dom_sf"/>
</dbReference>
<dbReference type="PROSITE" id="PS50894">
    <property type="entry name" value="HPT"/>
    <property type="match status" value="1"/>
</dbReference>
<keyword evidence="4" id="KW-1185">Reference proteome</keyword>
<dbReference type="OrthoDB" id="11252at2157"/>
<evidence type="ECO:0000256" key="1">
    <source>
        <dbReference type="PROSITE-ProRule" id="PRU00110"/>
    </source>
</evidence>
<proteinExistence type="predicted"/>
<keyword evidence="1" id="KW-0597">Phosphoprotein</keyword>
<dbReference type="EMBL" id="AFPU01000001">
    <property type="protein sequence ID" value="EGP93984.1"/>
    <property type="molecule type" value="Genomic_DNA"/>
</dbReference>
<gene>
    <name evidence="3" type="ORF">MY1_1226</name>
</gene>
<reference evidence="3 4" key="1">
    <citation type="journal article" date="2011" name="J. Bacteriol.">
        <title>Genome Sequence of an Ammonia-Oxidizing Soil Archaeon, "Candidatus Nitrosoarchaeum koreensis" MY1.</title>
        <authorList>
            <person name="Kim B.K."/>
            <person name="Jung M.Y."/>
            <person name="Yu D.S."/>
            <person name="Park S.J."/>
            <person name="Oh T.K."/>
            <person name="Rhee S.K."/>
            <person name="Kim J.F."/>
        </authorList>
    </citation>
    <scope>NUCLEOTIDE SEQUENCE [LARGE SCALE GENOMIC DNA]</scope>
    <source>
        <strain evidence="3 4">MY1</strain>
    </source>
</reference>
<feature type="domain" description="HPt" evidence="2">
    <location>
        <begin position="1"/>
        <end position="100"/>
    </location>
</feature>
<accession>F9CXI2</accession>
<dbReference type="RefSeq" id="WP_007550868.1">
    <property type="nucleotide sequence ID" value="NZ_AFPU01000001.1"/>
</dbReference>
<dbReference type="PROSITE" id="PS51257">
    <property type="entry name" value="PROKAR_LIPOPROTEIN"/>
    <property type="match status" value="1"/>
</dbReference>
<protein>
    <recommendedName>
        <fullName evidence="2">HPt domain-containing protein</fullName>
    </recommendedName>
</protein>
<organism evidence="3 4">
    <name type="scientific">Nitrosarchaeum koreense MY1</name>
    <dbReference type="NCBI Taxonomy" id="1001994"/>
    <lineage>
        <taxon>Archaea</taxon>
        <taxon>Nitrososphaerota</taxon>
        <taxon>Nitrososphaeria</taxon>
        <taxon>Nitrosopumilales</taxon>
        <taxon>Nitrosopumilaceae</taxon>
        <taxon>Nitrosarchaeum</taxon>
    </lineage>
</organism>